<dbReference type="CDD" id="cd16345">
    <property type="entry name" value="LMWP_ArsC"/>
    <property type="match status" value="1"/>
</dbReference>
<dbReference type="GO" id="GO:0008794">
    <property type="term" value="F:arsenate reductase (glutaredoxin) activity"/>
    <property type="evidence" value="ECO:0007669"/>
    <property type="project" value="UniProtKB-EC"/>
</dbReference>
<evidence type="ECO:0000259" key="2">
    <source>
        <dbReference type="SMART" id="SM00226"/>
    </source>
</evidence>
<dbReference type="SMART" id="SM00226">
    <property type="entry name" value="LMWPc"/>
    <property type="match status" value="1"/>
</dbReference>
<dbReference type="eggNOG" id="COG0394">
    <property type="taxonomic scope" value="Bacteria"/>
</dbReference>
<accession>V5WM57</accession>
<dbReference type="PANTHER" id="PTHR43428">
    <property type="entry name" value="ARSENATE REDUCTASE"/>
    <property type="match status" value="1"/>
</dbReference>
<dbReference type="InterPro" id="IPR036196">
    <property type="entry name" value="Ptyr_pPase_sf"/>
</dbReference>
<dbReference type="PANTHER" id="PTHR43428:SF1">
    <property type="entry name" value="ARSENATE REDUCTASE"/>
    <property type="match status" value="1"/>
</dbReference>
<evidence type="ECO:0000313" key="3">
    <source>
        <dbReference type="EMBL" id="AHC16705.1"/>
    </source>
</evidence>
<dbReference type="AlphaFoldDB" id="V5WM57"/>
<dbReference type="SUPFAM" id="SSF52788">
    <property type="entry name" value="Phosphotyrosine protein phosphatases I"/>
    <property type="match status" value="1"/>
</dbReference>
<gene>
    <name evidence="3" type="ORF">L21SP2_3367</name>
</gene>
<keyword evidence="4" id="KW-1185">Reference proteome</keyword>
<dbReference type="PATRIC" id="fig|1307761.3.peg.3356"/>
<dbReference type="GO" id="GO:0046685">
    <property type="term" value="P:response to arsenic-containing substance"/>
    <property type="evidence" value="ECO:0007669"/>
    <property type="project" value="UniProtKB-KW"/>
</dbReference>
<dbReference type="Proteomes" id="UP000018680">
    <property type="component" value="Chromosome"/>
</dbReference>
<dbReference type="OrthoDB" id="9784339at2"/>
<dbReference type="RefSeq" id="WP_024269593.1">
    <property type="nucleotide sequence ID" value="NC_023035.1"/>
</dbReference>
<dbReference type="EMBL" id="CP006939">
    <property type="protein sequence ID" value="AHC16705.1"/>
    <property type="molecule type" value="Genomic_DNA"/>
</dbReference>
<feature type="domain" description="Phosphotyrosine protein phosphatase I" evidence="2">
    <location>
        <begin position="3"/>
        <end position="139"/>
    </location>
</feature>
<name>V5WM57_9SPIO</name>
<keyword evidence="1" id="KW-0059">Arsenical resistance</keyword>
<evidence type="ECO:0000256" key="1">
    <source>
        <dbReference type="ARBA" id="ARBA00022849"/>
    </source>
</evidence>
<evidence type="ECO:0000313" key="4">
    <source>
        <dbReference type="Proteomes" id="UP000018680"/>
    </source>
</evidence>
<dbReference type="EC" id="1.20.4.1" evidence="3"/>
<proteinExistence type="predicted"/>
<dbReference type="STRING" id="1307761.L21SP2_3367"/>
<sequence length="151" mass="17112">MKKSILIVCIHNSARSQMAEEFFRKFAGDIFEVESAGIEPGKLNPMVVKALKDEDIHIDGKSTQSAFDLHQAGRSYDYVITVCDPEAAERCPIYPGTVKRMHWPFKDPSSFTGSESERLEGTRIVMNEIKDRVQGFIQEYRADPDKAIQNN</sequence>
<dbReference type="InterPro" id="IPR023485">
    <property type="entry name" value="Ptyr_pPase"/>
</dbReference>
<organism evidence="3 4">
    <name type="scientific">Salinispira pacifica</name>
    <dbReference type="NCBI Taxonomy" id="1307761"/>
    <lineage>
        <taxon>Bacteria</taxon>
        <taxon>Pseudomonadati</taxon>
        <taxon>Spirochaetota</taxon>
        <taxon>Spirochaetia</taxon>
        <taxon>Spirochaetales</taxon>
        <taxon>Spirochaetaceae</taxon>
        <taxon>Salinispira</taxon>
    </lineage>
</organism>
<dbReference type="Gene3D" id="3.40.50.2300">
    <property type="match status" value="1"/>
</dbReference>
<dbReference type="Pfam" id="PF01451">
    <property type="entry name" value="LMWPc"/>
    <property type="match status" value="1"/>
</dbReference>
<dbReference type="HOGENOM" id="CLU_071415_3_2_12"/>
<protein>
    <submittedName>
        <fullName evidence="3">Arsenate reductase</fullName>
        <ecNumber evidence="3">1.20.4.1</ecNumber>
    </submittedName>
</protein>
<reference evidence="3 4" key="1">
    <citation type="journal article" date="2015" name="Stand. Genomic Sci.">
        <title>Complete genome sequence and description of Salinispira pacifica gen. nov., sp. nov., a novel spirochaete isolated form a hypersaline microbial mat.</title>
        <authorList>
            <person name="Ben Hania W."/>
            <person name="Joseph M."/>
            <person name="Schumann P."/>
            <person name="Bunk B."/>
            <person name="Fiebig A."/>
            <person name="Sproer C."/>
            <person name="Klenk H.P."/>
            <person name="Fardeau M.L."/>
            <person name="Spring S."/>
        </authorList>
    </citation>
    <scope>NUCLEOTIDE SEQUENCE [LARGE SCALE GENOMIC DNA]</scope>
    <source>
        <strain evidence="3 4">L21-RPul-D2</strain>
    </source>
</reference>
<keyword evidence="3" id="KW-0560">Oxidoreductase</keyword>
<dbReference type="KEGG" id="slr:L21SP2_3367"/>